<name>A0A0D6JI47_9HYPH</name>
<dbReference type="InterPro" id="IPR028624">
    <property type="entry name" value="Tscrpt_elong_fac_GreA/B"/>
</dbReference>
<dbReference type="InterPro" id="IPR018151">
    <property type="entry name" value="TF_GreA/GreB_CS"/>
</dbReference>
<dbReference type="InterPro" id="IPR023459">
    <property type="entry name" value="Tscrpt_elong_fac_GreA/B_fam"/>
</dbReference>
<dbReference type="NCBIfam" id="NF001261">
    <property type="entry name" value="PRK00226.1-2"/>
    <property type="match status" value="1"/>
</dbReference>
<dbReference type="InterPro" id="IPR006359">
    <property type="entry name" value="Tscrpt_elong_fac_GreA"/>
</dbReference>
<dbReference type="GO" id="GO:0006354">
    <property type="term" value="P:DNA-templated transcription elongation"/>
    <property type="evidence" value="ECO:0007669"/>
    <property type="project" value="TreeGrafter"/>
</dbReference>
<dbReference type="SUPFAM" id="SSF46557">
    <property type="entry name" value="GreA transcript cleavage protein, N-terminal domain"/>
    <property type="match status" value="1"/>
</dbReference>
<dbReference type="InterPro" id="IPR001437">
    <property type="entry name" value="Tscrpt_elong_fac_GreA/B_C"/>
</dbReference>
<keyword evidence="12" id="KW-0648">Protein biosynthesis</keyword>
<evidence type="ECO:0000313" key="12">
    <source>
        <dbReference type="EMBL" id="CPR21454.1"/>
    </source>
</evidence>
<dbReference type="GO" id="GO:0070063">
    <property type="term" value="F:RNA polymerase binding"/>
    <property type="evidence" value="ECO:0007669"/>
    <property type="project" value="InterPro"/>
</dbReference>
<dbReference type="Gene3D" id="1.10.287.180">
    <property type="entry name" value="Transcription elongation factor, GreA/GreB, N-terminal domain"/>
    <property type="match status" value="1"/>
</dbReference>
<dbReference type="GO" id="GO:0003746">
    <property type="term" value="F:translation elongation factor activity"/>
    <property type="evidence" value="ECO:0007669"/>
    <property type="project" value="UniProtKB-KW"/>
</dbReference>
<dbReference type="Pfam" id="PF01272">
    <property type="entry name" value="GreA_GreB"/>
    <property type="match status" value="1"/>
</dbReference>
<dbReference type="KEGG" id="fiy:BN1229_v1_3056"/>
<proteinExistence type="inferred from homology"/>
<gene>
    <name evidence="8 12" type="primary">greA</name>
    <name evidence="12" type="ORF">YBN1229_v1_3056</name>
</gene>
<dbReference type="PROSITE" id="PS00830">
    <property type="entry name" value="GREAB_2"/>
    <property type="match status" value="1"/>
</dbReference>
<feature type="domain" description="Transcription elongation factor GreA/GreB C-terminal" evidence="10">
    <location>
        <begin position="84"/>
        <end position="156"/>
    </location>
</feature>
<evidence type="ECO:0000259" key="11">
    <source>
        <dbReference type="Pfam" id="PF03449"/>
    </source>
</evidence>
<evidence type="ECO:0000256" key="3">
    <source>
        <dbReference type="ARBA" id="ARBA00023015"/>
    </source>
</evidence>
<keyword evidence="12" id="KW-0251">Elongation factor</keyword>
<feature type="domain" description="Transcription elongation factor GreA/GreB N-terminal" evidence="11">
    <location>
        <begin position="6"/>
        <end position="76"/>
    </location>
</feature>
<dbReference type="InterPro" id="IPR036953">
    <property type="entry name" value="GreA/GreB_C_sf"/>
</dbReference>
<comment type="function">
    <text evidence="6 8 9">Necessary for efficient RNA polymerase transcription elongation past template-encoded arresting sites. The arresting sites in DNA have the property of trapping a certain fraction of elongating RNA polymerases that pass through, resulting in locked ternary complexes. Cleavage of the nascent transcript by cleavage factors such as GreA or GreB allows the resumption of elongation from the new 3'terminus. GreA releases sequences of 2 to 3 nucleotides.</text>
</comment>
<dbReference type="SUPFAM" id="SSF54534">
    <property type="entry name" value="FKBP-like"/>
    <property type="match status" value="1"/>
</dbReference>
<evidence type="ECO:0000256" key="6">
    <source>
        <dbReference type="ARBA" id="ARBA00024916"/>
    </source>
</evidence>
<dbReference type="PIRSF" id="PIRSF006092">
    <property type="entry name" value="GreA_GreB"/>
    <property type="match status" value="1"/>
</dbReference>
<dbReference type="InterPro" id="IPR036805">
    <property type="entry name" value="Tscrpt_elong_fac_GreA/B_N_sf"/>
</dbReference>
<dbReference type="Pfam" id="PF03449">
    <property type="entry name" value="GreA_GreB_N"/>
    <property type="match status" value="1"/>
</dbReference>
<evidence type="ECO:0000256" key="8">
    <source>
        <dbReference type="HAMAP-Rule" id="MF_00105"/>
    </source>
</evidence>
<dbReference type="HAMAP" id="MF_00105">
    <property type="entry name" value="GreA_GreB"/>
    <property type="match status" value="1"/>
</dbReference>
<keyword evidence="3 8" id="KW-0805">Transcription regulation</keyword>
<dbReference type="NCBIfam" id="NF001263">
    <property type="entry name" value="PRK00226.1-4"/>
    <property type="match status" value="1"/>
</dbReference>
<reference evidence="13" key="1">
    <citation type="submission" date="2015-02" db="EMBL/GenBank/DDBJ databases">
        <authorList>
            <person name="Chooi Y.-H."/>
        </authorList>
    </citation>
    <scope>NUCLEOTIDE SEQUENCE [LARGE SCALE GENOMIC DNA]</scope>
    <source>
        <strain evidence="13">strain Y</strain>
    </source>
</reference>
<dbReference type="InterPro" id="IPR022691">
    <property type="entry name" value="Tscrpt_elong_fac_GreA/B_N"/>
</dbReference>
<keyword evidence="4 8" id="KW-0238">DNA-binding</keyword>
<keyword evidence="13" id="KW-1185">Reference proteome</keyword>
<evidence type="ECO:0000256" key="2">
    <source>
        <dbReference type="ARBA" id="ARBA00013729"/>
    </source>
</evidence>
<evidence type="ECO:0000313" key="13">
    <source>
        <dbReference type="Proteomes" id="UP000033187"/>
    </source>
</evidence>
<evidence type="ECO:0000259" key="10">
    <source>
        <dbReference type="Pfam" id="PF01272"/>
    </source>
</evidence>
<dbReference type="GO" id="GO:0032784">
    <property type="term" value="P:regulation of DNA-templated transcription elongation"/>
    <property type="evidence" value="ECO:0007669"/>
    <property type="project" value="UniProtKB-UniRule"/>
</dbReference>
<dbReference type="NCBIfam" id="TIGR01462">
    <property type="entry name" value="greA"/>
    <property type="match status" value="1"/>
</dbReference>
<evidence type="ECO:0000256" key="9">
    <source>
        <dbReference type="RuleBase" id="RU000556"/>
    </source>
</evidence>
<organism evidence="12 13">
    <name type="scientific">Candidatus Filomicrobium marinum</name>
    <dbReference type="NCBI Taxonomy" id="1608628"/>
    <lineage>
        <taxon>Bacteria</taxon>
        <taxon>Pseudomonadati</taxon>
        <taxon>Pseudomonadota</taxon>
        <taxon>Alphaproteobacteria</taxon>
        <taxon>Hyphomicrobiales</taxon>
        <taxon>Hyphomicrobiaceae</taxon>
        <taxon>Filomicrobium</taxon>
    </lineage>
</organism>
<dbReference type="FunFam" id="3.10.50.30:FF:000001">
    <property type="entry name" value="Transcription elongation factor GreA"/>
    <property type="match status" value="1"/>
</dbReference>
<dbReference type="Proteomes" id="UP000033187">
    <property type="component" value="Chromosome 1"/>
</dbReference>
<dbReference type="KEGG" id="fil:BN1229_v1_2859"/>
<dbReference type="PANTHER" id="PTHR30437:SF4">
    <property type="entry name" value="TRANSCRIPTION ELONGATION FACTOR GREA"/>
    <property type="match status" value="1"/>
</dbReference>
<dbReference type="FunFam" id="1.10.287.180:FF:000001">
    <property type="entry name" value="Transcription elongation factor GreA"/>
    <property type="match status" value="1"/>
</dbReference>
<dbReference type="NCBIfam" id="NF001264">
    <property type="entry name" value="PRK00226.1-5"/>
    <property type="match status" value="1"/>
</dbReference>
<sequence length="159" mass="17539">MAMERVPMTTEGFRRLEEELHRLKSEERPRIIQAISEARAHGDLSENAEYHAAKEAQGLNEAKVAELEDKLSRADVIDVSTLSGDTVKFGATVKLVDEDTDEEVTYKIVGDLEANLRDGKISISSPIARALIGKSKGDSAEVTTPKGARSFEILNIDWK</sequence>
<evidence type="ECO:0000256" key="1">
    <source>
        <dbReference type="ARBA" id="ARBA00008213"/>
    </source>
</evidence>
<accession>A0A0D6JI47</accession>
<evidence type="ECO:0000256" key="4">
    <source>
        <dbReference type="ARBA" id="ARBA00023125"/>
    </source>
</evidence>
<dbReference type="AlphaFoldDB" id="A0A0D6JI47"/>
<dbReference type="PROSITE" id="PS00829">
    <property type="entry name" value="GREAB_1"/>
    <property type="match status" value="1"/>
</dbReference>
<evidence type="ECO:0000256" key="5">
    <source>
        <dbReference type="ARBA" id="ARBA00023163"/>
    </source>
</evidence>
<comment type="similarity">
    <text evidence="1 8 9">Belongs to the GreA/GreB family.</text>
</comment>
<dbReference type="Gene3D" id="3.10.50.30">
    <property type="entry name" value="Transcription elongation factor, GreA/GreB, C-terminal domain"/>
    <property type="match status" value="1"/>
</dbReference>
<dbReference type="GO" id="GO:0003677">
    <property type="term" value="F:DNA binding"/>
    <property type="evidence" value="ECO:0007669"/>
    <property type="project" value="UniProtKB-UniRule"/>
</dbReference>
<dbReference type="EMBL" id="LN829119">
    <property type="protein sequence ID" value="CPR21454.1"/>
    <property type="molecule type" value="Genomic_DNA"/>
</dbReference>
<protein>
    <recommendedName>
        <fullName evidence="2 8">Transcription elongation factor GreA</fullName>
    </recommendedName>
    <alternativeName>
        <fullName evidence="7 8">Transcript cleavage factor GreA</fullName>
    </alternativeName>
</protein>
<evidence type="ECO:0000256" key="7">
    <source>
        <dbReference type="ARBA" id="ARBA00030776"/>
    </source>
</evidence>
<dbReference type="PANTHER" id="PTHR30437">
    <property type="entry name" value="TRANSCRIPTION ELONGATION FACTOR GREA"/>
    <property type="match status" value="1"/>
</dbReference>
<keyword evidence="5 8" id="KW-0804">Transcription</keyword>